<reference evidence="1" key="1">
    <citation type="submission" date="2014-09" db="EMBL/GenBank/DDBJ databases">
        <authorList>
            <person name="Magalhaes I.L.F."/>
            <person name="Oliveira U."/>
            <person name="Santos F.R."/>
            <person name="Vidigal T.H.D.A."/>
            <person name="Brescovit A.D."/>
            <person name="Santos A.J."/>
        </authorList>
    </citation>
    <scope>NUCLEOTIDE SEQUENCE</scope>
    <source>
        <tissue evidence="1">Shoot tissue taken approximately 20 cm above the soil surface</tissue>
    </source>
</reference>
<dbReference type="EMBL" id="GBRH01265975">
    <property type="protein sequence ID" value="JAD31920.1"/>
    <property type="molecule type" value="Transcribed_RNA"/>
</dbReference>
<organism evidence="1">
    <name type="scientific">Arundo donax</name>
    <name type="common">Giant reed</name>
    <name type="synonym">Donax arundinaceus</name>
    <dbReference type="NCBI Taxonomy" id="35708"/>
    <lineage>
        <taxon>Eukaryota</taxon>
        <taxon>Viridiplantae</taxon>
        <taxon>Streptophyta</taxon>
        <taxon>Embryophyta</taxon>
        <taxon>Tracheophyta</taxon>
        <taxon>Spermatophyta</taxon>
        <taxon>Magnoliopsida</taxon>
        <taxon>Liliopsida</taxon>
        <taxon>Poales</taxon>
        <taxon>Poaceae</taxon>
        <taxon>PACMAD clade</taxon>
        <taxon>Arundinoideae</taxon>
        <taxon>Arundineae</taxon>
        <taxon>Arundo</taxon>
    </lineage>
</organism>
<evidence type="ECO:0000313" key="1">
    <source>
        <dbReference type="EMBL" id="JAD31920.1"/>
    </source>
</evidence>
<protein>
    <submittedName>
        <fullName evidence="1">Uncharacterized protein</fullName>
    </submittedName>
</protein>
<name>A0A0A8Z596_ARUDO</name>
<sequence>MSFHGVLRRASSLFGECVKAIGNWKLSTPIFL</sequence>
<proteinExistence type="predicted"/>
<accession>A0A0A8Z596</accession>
<dbReference type="AlphaFoldDB" id="A0A0A8Z596"/>
<reference evidence="1" key="2">
    <citation type="journal article" date="2015" name="Data Brief">
        <title>Shoot transcriptome of the giant reed, Arundo donax.</title>
        <authorList>
            <person name="Barrero R.A."/>
            <person name="Guerrero F.D."/>
            <person name="Moolhuijzen P."/>
            <person name="Goolsby J.A."/>
            <person name="Tidwell J."/>
            <person name="Bellgard S.E."/>
            <person name="Bellgard M.I."/>
        </authorList>
    </citation>
    <scope>NUCLEOTIDE SEQUENCE</scope>
    <source>
        <tissue evidence="1">Shoot tissue taken approximately 20 cm above the soil surface</tissue>
    </source>
</reference>